<dbReference type="RefSeq" id="WP_086284628.1">
    <property type="nucleotide sequence ID" value="NZ_NGMO01000002.1"/>
</dbReference>
<feature type="transmembrane region" description="Helical" evidence="1">
    <location>
        <begin position="41"/>
        <end position="63"/>
    </location>
</feature>
<keyword evidence="1" id="KW-0812">Transmembrane</keyword>
<name>A0A242K1G3_9ENTE</name>
<dbReference type="Gene3D" id="1.10.1760.20">
    <property type="match status" value="1"/>
</dbReference>
<evidence type="ECO:0000313" key="2">
    <source>
        <dbReference type="EMBL" id="OTP11403.1"/>
    </source>
</evidence>
<dbReference type="GO" id="GO:0022857">
    <property type="term" value="F:transmembrane transporter activity"/>
    <property type="evidence" value="ECO:0007669"/>
    <property type="project" value="InterPro"/>
</dbReference>
<dbReference type="InterPro" id="IPR024529">
    <property type="entry name" value="ECF_trnsprt_substrate-spec"/>
</dbReference>
<comment type="caution">
    <text evidence="2">The sequence shown here is derived from an EMBL/GenBank/DDBJ whole genome shotgun (WGS) entry which is preliminary data.</text>
</comment>
<accession>A0A242K1G3</accession>
<reference evidence="2 3" key="1">
    <citation type="submission" date="2017-05" db="EMBL/GenBank/DDBJ databases">
        <title>The Genome Sequence of Enterococcus sp. 10A9_DIV0425.</title>
        <authorList>
            <consortium name="The Broad Institute Genomics Platform"/>
            <consortium name="The Broad Institute Genomic Center for Infectious Diseases"/>
            <person name="Earl A."/>
            <person name="Manson A."/>
            <person name="Schwartman J."/>
            <person name="Gilmore M."/>
            <person name="Abouelleil A."/>
            <person name="Cao P."/>
            <person name="Chapman S."/>
            <person name="Cusick C."/>
            <person name="Shea T."/>
            <person name="Young S."/>
            <person name="Neafsey D."/>
            <person name="Nusbaum C."/>
            <person name="Birren B."/>
        </authorList>
    </citation>
    <scope>NUCLEOTIDE SEQUENCE [LARGE SCALE GENOMIC DNA]</scope>
    <source>
        <strain evidence="2 3">10A9_DIV0425</strain>
    </source>
</reference>
<keyword evidence="1" id="KW-0472">Membrane</keyword>
<dbReference type="Pfam" id="PF12822">
    <property type="entry name" value="ECF_trnsprt"/>
    <property type="match status" value="1"/>
</dbReference>
<dbReference type="STRING" id="1987383.A5844_001538"/>
<proteinExistence type="predicted"/>
<dbReference type="Proteomes" id="UP000194933">
    <property type="component" value="Unassembled WGS sequence"/>
</dbReference>
<dbReference type="InterPro" id="IPR030949">
    <property type="entry name" value="ECF_S_folate_fam"/>
</dbReference>
<feature type="transmembrane region" description="Helical" evidence="1">
    <location>
        <begin position="139"/>
        <end position="161"/>
    </location>
</feature>
<feature type="transmembrane region" description="Helical" evidence="1">
    <location>
        <begin position="75"/>
        <end position="94"/>
    </location>
</feature>
<feature type="transmembrane region" description="Helical" evidence="1">
    <location>
        <begin position="106"/>
        <end position="127"/>
    </location>
</feature>
<dbReference type="AlphaFoldDB" id="A0A242K1G3"/>
<evidence type="ECO:0000313" key="3">
    <source>
        <dbReference type="Proteomes" id="UP000194933"/>
    </source>
</evidence>
<gene>
    <name evidence="2" type="ORF">A5844_001538</name>
</gene>
<dbReference type="NCBIfam" id="TIGR04518">
    <property type="entry name" value="ECF_S_folT_fam"/>
    <property type="match status" value="1"/>
</dbReference>
<keyword evidence="3" id="KW-1185">Reference proteome</keyword>
<feature type="transmembrane region" description="Helical" evidence="1">
    <location>
        <begin position="6"/>
        <end position="29"/>
    </location>
</feature>
<evidence type="ECO:0000256" key="1">
    <source>
        <dbReference type="SAM" id="Phobius"/>
    </source>
</evidence>
<dbReference type="EMBL" id="NGMO01000002">
    <property type="protein sequence ID" value="OTP11403.1"/>
    <property type="molecule type" value="Genomic_DNA"/>
</dbReference>
<sequence>MKKNRLDARMIAIMGLLIALMVTLSRLVAFETPFLKVSMTFVPQVIMGILFGPFWTGIGSVLADIVGMALFPKSLFFIGFTLNAFIEGAIYGFFFYRKEVTWKNSILATLSVTVIISLILTPLWLALMYQVPLLNLAFWLPRLIKAVVWLPIQSATIYVVGRTIPYKRILKSLTIHTK</sequence>
<organism evidence="2 3">
    <name type="scientific">Candidatus Enterococcus wittei</name>
    <dbReference type="NCBI Taxonomy" id="1987383"/>
    <lineage>
        <taxon>Bacteria</taxon>
        <taxon>Bacillati</taxon>
        <taxon>Bacillota</taxon>
        <taxon>Bacilli</taxon>
        <taxon>Lactobacillales</taxon>
        <taxon>Enterococcaceae</taxon>
        <taxon>Enterococcus</taxon>
    </lineage>
</organism>
<keyword evidence="1" id="KW-1133">Transmembrane helix</keyword>
<protein>
    <submittedName>
        <fullName evidence="2">Membrane protein</fullName>
    </submittedName>
</protein>